<organism evidence="4 5">
    <name type="scientific">Thermomonospora cellulosilytica</name>
    <dbReference type="NCBI Taxonomy" id="1411118"/>
    <lineage>
        <taxon>Bacteria</taxon>
        <taxon>Bacillati</taxon>
        <taxon>Actinomycetota</taxon>
        <taxon>Actinomycetes</taxon>
        <taxon>Streptosporangiales</taxon>
        <taxon>Thermomonosporaceae</taxon>
        <taxon>Thermomonospora</taxon>
    </lineage>
</organism>
<feature type="compositionally biased region" description="Basic and acidic residues" evidence="2">
    <location>
        <begin position="176"/>
        <end position="187"/>
    </location>
</feature>
<dbReference type="Gene3D" id="1.20.120.520">
    <property type="entry name" value="nmb1532 protein domain like"/>
    <property type="match status" value="1"/>
</dbReference>
<dbReference type="CDD" id="cd12108">
    <property type="entry name" value="Hr-like"/>
    <property type="match status" value="1"/>
</dbReference>
<gene>
    <name evidence="4" type="ORF">HNR21_003570</name>
</gene>
<evidence type="ECO:0000256" key="2">
    <source>
        <dbReference type="SAM" id="MobiDB-lite"/>
    </source>
</evidence>
<evidence type="ECO:0000259" key="3">
    <source>
        <dbReference type="Pfam" id="PF01814"/>
    </source>
</evidence>
<feature type="compositionally biased region" description="Pro residues" evidence="2">
    <location>
        <begin position="153"/>
        <end position="162"/>
    </location>
</feature>
<dbReference type="PANTHER" id="PTHR35585">
    <property type="entry name" value="HHE DOMAIN PROTEIN (AFU_ORTHOLOGUE AFUA_4G00730)"/>
    <property type="match status" value="1"/>
</dbReference>
<feature type="coiled-coil region" evidence="1">
    <location>
        <begin position="74"/>
        <end position="104"/>
    </location>
</feature>
<dbReference type="InterPro" id="IPR012312">
    <property type="entry name" value="Hemerythrin-like"/>
</dbReference>
<feature type="region of interest" description="Disordered" evidence="2">
    <location>
        <begin position="149"/>
        <end position="187"/>
    </location>
</feature>
<dbReference type="AlphaFoldDB" id="A0A7W3MZD7"/>
<dbReference type="Proteomes" id="UP000539313">
    <property type="component" value="Unassembled WGS sequence"/>
</dbReference>
<evidence type="ECO:0000313" key="4">
    <source>
        <dbReference type="EMBL" id="MBA9004688.1"/>
    </source>
</evidence>
<dbReference type="Pfam" id="PF01814">
    <property type="entry name" value="Hemerythrin"/>
    <property type="match status" value="1"/>
</dbReference>
<dbReference type="EMBL" id="JACJII010000001">
    <property type="protein sequence ID" value="MBA9004688.1"/>
    <property type="molecule type" value="Genomic_DNA"/>
</dbReference>
<sequence>MASGQRDVIAVLTEDHREVARLCAEFEGLPASAAGRRREVVDQVIIELARHAAVEEEYLYPAVRRYVPDGDAIAEKEIADHAAMERAMKELEELEVDDARFDEAFARLAREVRMHVADEEGRLFPQLEAACDEETRIRLGARVERAKKFAPTRPHPVAPDKPPLNKLTDAGTGLLDRARDLISRRGR</sequence>
<accession>A0A7W3MZD7</accession>
<evidence type="ECO:0000313" key="5">
    <source>
        <dbReference type="Proteomes" id="UP000539313"/>
    </source>
</evidence>
<dbReference type="PANTHER" id="PTHR35585:SF1">
    <property type="entry name" value="HHE DOMAIN PROTEIN (AFU_ORTHOLOGUE AFUA_4G00730)"/>
    <property type="match status" value="1"/>
</dbReference>
<name>A0A7W3MZD7_9ACTN</name>
<keyword evidence="1" id="KW-0175">Coiled coil</keyword>
<reference evidence="4 5" key="1">
    <citation type="submission" date="2020-08" db="EMBL/GenBank/DDBJ databases">
        <title>Sequencing the genomes of 1000 actinobacteria strains.</title>
        <authorList>
            <person name="Klenk H.-P."/>
        </authorList>
    </citation>
    <scope>NUCLEOTIDE SEQUENCE [LARGE SCALE GENOMIC DNA]</scope>
    <source>
        <strain evidence="4 5">DSM 45823</strain>
    </source>
</reference>
<proteinExistence type="predicted"/>
<protein>
    <submittedName>
        <fullName evidence="4">Hemerythrin superfamily protein</fullName>
    </submittedName>
</protein>
<keyword evidence="5" id="KW-1185">Reference proteome</keyword>
<feature type="domain" description="Hemerythrin-like" evidence="3">
    <location>
        <begin position="8"/>
        <end position="127"/>
    </location>
</feature>
<comment type="caution">
    <text evidence="4">The sequence shown here is derived from an EMBL/GenBank/DDBJ whole genome shotgun (WGS) entry which is preliminary data.</text>
</comment>
<evidence type="ECO:0000256" key="1">
    <source>
        <dbReference type="SAM" id="Coils"/>
    </source>
</evidence>
<dbReference type="RefSeq" id="WP_119731119.1">
    <property type="nucleotide sequence ID" value="NZ_JACJII010000001.1"/>
</dbReference>